<dbReference type="AlphaFoldDB" id="A0A2G2ZUI6"/>
<proteinExistence type="predicted"/>
<gene>
    <name evidence="1" type="ORF">T459_07738</name>
</gene>
<accession>A0A2G2ZUI6</accession>
<keyword evidence="2" id="KW-1185">Reference proteome</keyword>
<dbReference type="Proteomes" id="UP000222542">
    <property type="component" value="Unassembled WGS sequence"/>
</dbReference>
<comment type="caution">
    <text evidence="1">The sequence shown here is derived from an EMBL/GenBank/DDBJ whole genome shotgun (WGS) entry which is preliminary data.</text>
</comment>
<reference evidence="1 2" key="2">
    <citation type="journal article" date="2017" name="Genome Biol.">
        <title>New reference genome sequences of hot pepper reveal the massive evolution of plant disease-resistance genes by retroduplication.</title>
        <authorList>
            <person name="Kim S."/>
            <person name="Park J."/>
            <person name="Yeom S.I."/>
            <person name="Kim Y.M."/>
            <person name="Seo E."/>
            <person name="Kim K.T."/>
            <person name="Kim M.S."/>
            <person name="Lee J.M."/>
            <person name="Cheong K."/>
            <person name="Shin H.S."/>
            <person name="Kim S.B."/>
            <person name="Han K."/>
            <person name="Lee J."/>
            <person name="Park M."/>
            <person name="Lee H.A."/>
            <person name="Lee H.Y."/>
            <person name="Lee Y."/>
            <person name="Oh S."/>
            <person name="Lee J.H."/>
            <person name="Choi E."/>
            <person name="Choi E."/>
            <person name="Lee S.E."/>
            <person name="Jeon J."/>
            <person name="Kim H."/>
            <person name="Choi G."/>
            <person name="Song H."/>
            <person name="Lee J."/>
            <person name="Lee S.C."/>
            <person name="Kwon J.K."/>
            <person name="Lee H.Y."/>
            <person name="Koo N."/>
            <person name="Hong Y."/>
            <person name="Kim R.W."/>
            <person name="Kang W.H."/>
            <person name="Huh J.H."/>
            <person name="Kang B.C."/>
            <person name="Yang T.J."/>
            <person name="Lee Y.H."/>
            <person name="Bennetzen J.L."/>
            <person name="Choi D."/>
        </authorList>
    </citation>
    <scope>NUCLEOTIDE SEQUENCE [LARGE SCALE GENOMIC DNA]</scope>
    <source>
        <strain evidence="2">cv. CM334</strain>
    </source>
</reference>
<protein>
    <submittedName>
        <fullName evidence="1">Uncharacterized protein</fullName>
    </submittedName>
</protein>
<dbReference type="OMA" id="WERMRTH"/>
<reference evidence="1 2" key="1">
    <citation type="journal article" date="2014" name="Nat. Genet.">
        <title>Genome sequence of the hot pepper provides insights into the evolution of pungency in Capsicum species.</title>
        <authorList>
            <person name="Kim S."/>
            <person name="Park M."/>
            <person name="Yeom S.I."/>
            <person name="Kim Y.M."/>
            <person name="Lee J.M."/>
            <person name="Lee H.A."/>
            <person name="Seo E."/>
            <person name="Choi J."/>
            <person name="Cheong K."/>
            <person name="Kim K.T."/>
            <person name="Jung K."/>
            <person name="Lee G.W."/>
            <person name="Oh S.K."/>
            <person name="Bae C."/>
            <person name="Kim S.B."/>
            <person name="Lee H.Y."/>
            <person name="Kim S.Y."/>
            <person name="Kim M.S."/>
            <person name="Kang B.C."/>
            <person name="Jo Y.D."/>
            <person name="Yang H.B."/>
            <person name="Jeong H.J."/>
            <person name="Kang W.H."/>
            <person name="Kwon J.K."/>
            <person name="Shin C."/>
            <person name="Lim J.Y."/>
            <person name="Park J.H."/>
            <person name="Huh J.H."/>
            <person name="Kim J.S."/>
            <person name="Kim B.D."/>
            <person name="Cohen O."/>
            <person name="Paran I."/>
            <person name="Suh M.C."/>
            <person name="Lee S.B."/>
            <person name="Kim Y.K."/>
            <person name="Shin Y."/>
            <person name="Noh S.J."/>
            <person name="Park J."/>
            <person name="Seo Y.S."/>
            <person name="Kwon S.Y."/>
            <person name="Kim H.A."/>
            <person name="Park J.M."/>
            <person name="Kim H.J."/>
            <person name="Choi S.B."/>
            <person name="Bosland P.W."/>
            <person name="Reeves G."/>
            <person name="Jo S.H."/>
            <person name="Lee B.W."/>
            <person name="Cho H.T."/>
            <person name="Choi H.S."/>
            <person name="Lee M.S."/>
            <person name="Yu Y."/>
            <person name="Do Choi Y."/>
            <person name="Park B.S."/>
            <person name="van Deynze A."/>
            <person name="Ashrafi H."/>
            <person name="Hill T."/>
            <person name="Kim W.T."/>
            <person name="Pai H.S."/>
            <person name="Ahn H.K."/>
            <person name="Yeam I."/>
            <person name="Giovannoni J.J."/>
            <person name="Rose J.K."/>
            <person name="Sorensen I."/>
            <person name="Lee S.J."/>
            <person name="Kim R.W."/>
            <person name="Choi I.Y."/>
            <person name="Choi B.S."/>
            <person name="Lim J.S."/>
            <person name="Lee Y.H."/>
            <person name="Choi D."/>
        </authorList>
    </citation>
    <scope>NUCLEOTIDE SEQUENCE [LARGE SCALE GENOMIC DNA]</scope>
    <source>
        <strain evidence="2">cv. CM334</strain>
    </source>
</reference>
<dbReference type="EMBL" id="AYRZ02000003">
    <property type="protein sequence ID" value="PHT85632.1"/>
    <property type="molecule type" value="Genomic_DNA"/>
</dbReference>
<evidence type="ECO:0000313" key="1">
    <source>
        <dbReference type="EMBL" id="PHT85632.1"/>
    </source>
</evidence>
<sequence>MTVVFIAFVYHYVNGHADIAEAVSKYLKTPAYLERPLNNLKHVTLASHGASESGLAFTKLLLCRAPSWERMRTHSYKSSGYAEKLLRFPRASPKVKPIIT</sequence>
<name>A0A2G2ZUI6_CAPAN</name>
<organism evidence="1 2">
    <name type="scientific">Capsicum annuum</name>
    <name type="common">Capsicum pepper</name>
    <dbReference type="NCBI Taxonomy" id="4072"/>
    <lineage>
        <taxon>Eukaryota</taxon>
        <taxon>Viridiplantae</taxon>
        <taxon>Streptophyta</taxon>
        <taxon>Embryophyta</taxon>
        <taxon>Tracheophyta</taxon>
        <taxon>Spermatophyta</taxon>
        <taxon>Magnoliopsida</taxon>
        <taxon>eudicotyledons</taxon>
        <taxon>Gunneridae</taxon>
        <taxon>Pentapetalae</taxon>
        <taxon>asterids</taxon>
        <taxon>lamiids</taxon>
        <taxon>Solanales</taxon>
        <taxon>Solanaceae</taxon>
        <taxon>Solanoideae</taxon>
        <taxon>Capsiceae</taxon>
        <taxon>Capsicum</taxon>
    </lineage>
</organism>
<evidence type="ECO:0000313" key="2">
    <source>
        <dbReference type="Proteomes" id="UP000222542"/>
    </source>
</evidence>
<dbReference type="Gramene" id="PHT85632">
    <property type="protein sequence ID" value="PHT85632"/>
    <property type="gene ID" value="T459_07738"/>
</dbReference>